<evidence type="ECO:0000313" key="1">
    <source>
        <dbReference type="EMBL" id="KAF2667518.1"/>
    </source>
</evidence>
<sequence>MSHCERQGTSRLFECLTPYSIAECAVIIKATNLYRRATKWLVRYSYPVARGSGIANNNYRTSHPSLPETLGCDIYVAQSGQIRNIKLQLCQLLRHLSLVASTTGDRFGEGISLLNSEAELPSRPVHGNRGDAILPAEDMEDDGPAPGWSVCYTPGLHDIALLTEFTGQLSSYHLGPFALEGENLDGHIDAIASVNVFGWSLMDSTAHNSSCNACYMNIQGELEKILEVRDQIDGFEPPYWN</sequence>
<name>A0A6A6U8T8_9PEZI</name>
<dbReference type="Proteomes" id="UP000799302">
    <property type="component" value="Unassembled WGS sequence"/>
</dbReference>
<evidence type="ECO:0000313" key="2">
    <source>
        <dbReference type="Proteomes" id="UP000799302"/>
    </source>
</evidence>
<keyword evidence="2" id="KW-1185">Reference proteome</keyword>
<reference evidence="1" key="1">
    <citation type="journal article" date="2020" name="Stud. Mycol.">
        <title>101 Dothideomycetes genomes: a test case for predicting lifestyles and emergence of pathogens.</title>
        <authorList>
            <person name="Haridas S."/>
            <person name="Albert R."/>
            <person name="Binder M."/>
            <person name="Bloem J."/>
            <person name="Labutti K."/>
            <person name="Salamov A."/>
            <person name="Andreopoulos B."/>
            <person name="Baker S."/>
            <person name="Barry K."/>
            <person name="Bills G."/>
            <person name="Bluhm B."/>
            <person name="Cannon C."/>
            <person name="Castanera R."/>
            <person name="Culley D."/>
            <person name="Daum C."/>
            <person name="Ezra D."/>
            <person name="Gonzalez J."/>
            <person name="Henrissat B."/>
            <person name="Kuo A."/>
            <person name="Liang C."/>
            <person name="Lipzen A."/>
            <person name="Lutzoni F."/>
            <person name="Magnuson J."/>
            <person name="Mondo S."/>
            <person name="Nolan M."/>
            <person name="Ohm R."/>
            <person name="Pangilinan J."/>
            <person name="Park H.-J."/>
            <person name="Ramirez L."/>
            <person name="Alfaro M."/>
            <person name="Sun H."/>
            <person name="Tritt A."/>
            <person name="Yoshinaga Y."/>
            <person name="Zwiers L.-H."/>
            <person name="Turgeon B."/>
            <person name="Goodwin S."/>
            <person name="Spatafora J."/>
            <person name="Crous P."/>
            <person name="Grigoriev I."/>
        </authorList>
    </citation>
    <scope>NUCLEOTIDE SEQUENCE</scope>
    <source>
        <strain evidence="1">CBS 115976</strain>
    </source>
</reference>
<protein>
    <submittedName>
        <fullName evidence="1">Uncharacterized protein</fullName>
    </submittedName>
</protein>
<dbReference type="AlphaFoldDB" id="A0A6A6U8T8"/>
<dbReference type="EMBL" id="MU004237">
    <property type="protein sequence ID" value="KAF2667518.1"/>
    <property type="molecule type" value="Genomic_DNA"/>
</dbReference>
<proteinExistence type="predicted"/>
<organism evidence="1 2">
    <name type="scientific">Microthyrium microscopicum</name>
    <dbReference type="NCBI Taxonomy" id="703497"/>
    <lineage>
        <taxon>Eukaryota</taxon>
        <taxon>Fungi</taxon>
        <taxon>Dikarya</taxon>
        <taxon>Ascomycota</taxon>
        <taxon>Pezizomycotina</taxon>
        <taxon>Dothideomycetes</taxon>
        <taxon>Dothideomycetes incertae sedis</taxon>
        <taxon>Microthyriales</taxon>
        <taxon>Microthyriaceae</taxon>
        <taxon>Microthyrium</taxon>
    </lineage>
</organism>
<gene>
    <name evidence="1" type="ORF">BT63DRAFT_294127</name>
</gene>
<accession>A0A6A6U8T8</accession>